<feature type="signal peptide" evidence="3">
    <location>
        <begin position="1"/>
        <end position="25"/>
    </location>
</feature>
<gene>
    <name evidence="4" type="ORF">B0I27_11017</name>
</gene>
<keyword evidence="2" id="KW-0812">Transmembrane</keyword>
<accession>A0A2T0TVX9</accession>
<keyword evidence="2" id="KW-1133">Transmembrane helix</keyword>
<feature type="coiled-coil region" evidence="1">
    <location>
        <begin position="176"/>
        <end position="203"/>
    </location>
</feature>
<proteinExistence type="predicted"/>
<feature type="transmembrane region" description="Helical" evidence="2">
    <location>
        <begin position="131"/>
        <end position="149"/>
    </location>
</feature>
<keyword evidence="2" id="KW-0472">Membrane</keyword>
<evidence type="ECO:0000313" key="4">
    <source>
        <dbReference type="EMBL" id="PRY49844.1"/>
    </source>
</evidence>
<organism evidence="4 5">
    <name type="scientific">Arcticibacter pallidicorallinus</name>
    <dbReference type="NCBI Taxonomy" id="1259464"/>
    <lineage>
        <taxon>Bacteria</taxon>
        <taxon>Pseudomonadati</taxon>
        <taxon>Bacteroidota</taxon>
        <taxon>Sphingobacteriia</taxon>
        <taxon>Sphingobacteriales</taxon>
        <taxon>Sphingobacteriaceae</taxon>
        <taxon>Arcticibacter</taxon>
    </lineage>
</organism>
<protein>
    <submittedName>
        <fullName evidence="4">Uncharacterized protein</fullName>
    </submittedName>
</protein>
<comment type="caution">
    <text evidence="4">The sequence shown here is derived from an EMBL/GenBank/DDBJ whole genome shotgun (WGS) entry which is preliminary data.</text>
</comment>
<evidence type="ECO:0000313" key="5">
    <source>
        <dbReference type="Proteomes" id="UP000238034"/>
    </source>
</evidence>
<dbReference type="RefSeq" id="WP_106294579.1">
    <property type="nucleotide sequence ID" value="NZ_PVTH01000010.1"/>
</dbReference>
<feature type="chain" id="PRO_5015587756" evidence="3">
    <location>
        <begin position="26"/>
        <end position="204"/>
    </location>
</feature>
<dbReference type="AlphaFoldDB" id="A0A2T0TVX9"/>
<evidence type="ECO:0000256" key="1">
    <source>
        <dbReference type="SAM" id="Coils"/>
    </source>
</evidence>
<dbReference type="Proteomes" id="UP000238034">
    <property type="component" value="Unassembled WGS sequence"/>
</dbReference>
<evidence type="ECO:0000256" key="2">
    <source>
        <dbReference type="SAM" id="Phobius"/>
    </source>
</evidence>
<name>A0A2T0TVX9_9SPHI</name>
<sequence length="204" mass="23196">MKKSFFISLSLTGLLLCGAFSQTNAQDTTKAVNQTLNMQYTEILRKSRNLDGYKLVNPNRLSSFWKSTADTLKKERRSLAEARAKVSTLSTSLEGLKSTLSSSEQQLTESNARLNQVSFLGFPMEKGTYNLVMWGTVIVLAIALTICIIQSTRARMEARYRVKLFEELSAEFQTYKVKANEREKKLARELQDERNKLDELGYRG</sequence>
<evidence type="ECO:0000256" key="3">
    <source>
        <dbReference type="SAM" id="SignalP"/>
    </source>
</evidence>
<keyword evidence="3" id="KW-0732">Signal</keyword>
<dbReference type="OrthoDB" id="981213at2"/>
<reference evidence="4 5" key="1">
    <citation type="submission" date="2018-03" db="EMBL/GenBank/DDBJ databases">
        <title>Genomic Encyclopedia of Type Strains, Phase III (KMG-III): the genomes of soil and plant-associated and newly described type strains.</title>
        <authorList>
            <person name="Whitman W."/>
        </authorList>
    </citation>
    <scope>NUCLEOTIDE SEQUENCE [LARGE SCALE GENOMIC DNA]</scope>
    <source>
        <strain evidence="4 5">CGMCC 1.9313</strain>
    </source>
</reference>
<keyword evidence="5" id="KW-1185">Reference proteome</keyword>
<dbReference type="EMBL" id="PVTH01000010">
    <property type="protein sequence ID" value="PRY49844.1"/>
    <property type="molecule type" value="Genomic_DNA"/>
</dbReference>
<keyword evidence="1" id="KW-0175">Coiled coil</keyword>